<proteinExistence type="predicted"/>
<evidence type="ECO:0000313" key="3">
    <source>
        <dbReference type="Proteomes" id="UP000242525"/>
    </source>
</evidence>
<comment type="caution">
    <text evidence="2">The sequence shown here is derived from an EMBL/GenBank/DDBJ whole genome shotgun (WGS) entry which is preliminary data.</text>
</comment>
<sequence length="1094" mass="124441">MTTPAVDTNLFQDSLLPQTPSRKPIKRNTSDLSYRRFSLNFFHSKDIPDTTTVDLSLPVECSPHSLEPERRFSLNPSAFSQEQRQEPQQLLSQNFYNDSLSPTNRSEILLPTVKLANNATTKNTLNDNLPTTTRRSSFKKTRASSVPLKKNSSRKDKWYEDFKTLDSEFHRFASKTGVNKANVLRLALLPFLRQQRGEFVRYSSDDDASKRVRVFQKWWIGILSTLRDRERPVSGMDRSAYLEAVSAIVARTEWLSVTGPMHEVFQTLLLDTVKYVVAKLSIKAVPANFAAFAGKILAYAFFYAPDVAPVLLYLLPTAQTNIDRITNLCFQQVASSHQYTDLASAASLIRASFPDHLGPLVAQTEPLDGTRPSPPVSVPELYGPWARRWNCFNSDIFYSFFKHYYTIISRILPLELPWNAHLASPGLIIIHSFLLGTLDSVVRPAKPNSSISNDSPDTHSPEQTTVSFGSRRVDQLKMLAAIREILHNDDNCRPFFEPFCIHFEKILHAVVLKTNLYEVETCIILCDLIEEFFSSLVLTDTNSKKHIIIQKENSIDWNFWIIVVQRLLSSQNINTILRALAFLFNIWNHIPVGSVDDSCRTSHDRPRNSSESKDNAMFKIFDRPEGGIRWNFTVWLLSPQLWKTYFCHWNPMVRAYYQRLVCWRVASVGNESGFLSSVLYANYNSDTRNLLEMRLGYTSSRFTEMNLMAQKQGLALSSSKPCSPALNRRLRIAFNPACMQPKPMPMNFTAEGILTPAGPPMVKKSSIASTRRIDPYEVFDDIAYSFPTVPVSSGMISSGNIDNNFSKKNKSTSAIESLGNMIKKKWSLIRGDKRSSSRYSLKNKQETASVREYAPSLTSSSSTMSSSFIRTPGSGSSYSDARSPGSILSLTSYMNCDDDMPIQSLSLASGSPTSLTMSLIPPPPQILRKRPEIARPFYRFSLEFSEQDFEKQHQSVSDRTRAKARTGILPPVSKDEDMVTITELRLPFGEPFIDEYDNYCDDSDSDFDKKEDSQAVRLEFEYMHLRARERTRRKAADDRKCWQYAGRALNEWASVVIEFEEYIDKYRKEAGVFRVEELATPFMVAEIQVKSAYV</sequence>
<organism evidence="2 3">
    <name type="scientific">Geotrichum candidum</name>
    <name type="common">Oospora lactis</name>
    <name type="synonym">Dipodascus geotrichum</name>
    <dbReference type="NCBI Taxonomy" id="1173061"/>
    <lineage>
        <taxon>Eukaryota</taxon>
        <taxon>Fungi</taxon>
        <taxon>Dikarya</taxon>
        <taxon>Ascomycota</taxon>
        <taxon>Saccharomycotina</taxon>
        <taxon>Dipodascomycetes</taxon>
        <taxon>Dipodascales</taxon>
        <taxon>Dipodascaceae</taxon>
        <taxon>Geotrichum</taxon>
    </lineage>
</organism>
<evidence type="ECO:0000313" key="2">
    <source>
        <dbReference type="EMBL" id="CDO52607.1"/>
    </source>
</evidence>
<dbReference type="PANTHER" id="PTHR37988:SF1">
    <property type="entry name" value="UPF0592 MEMBRANE PROTEIN C7D4.03C"/>
    <property type="match status" value="1"/>
</dbReference>
<protein>
    <recommendedName>
        <fullName evidence="4">DUF1765-domain-containing protein</fullName>
    </recommendedName>
</protein>
<feature type="region of interest" description="Disordered" evidence="1">
    <location>
        <begin position="123"/>
        <end position="150"/>
    </location>
</feature>
<dbReference type="Proteomes" id="UP000242525">
    <property type="component" value="Unassembled WGS sequence"/>
</dbReference>
<evidence type="ECO:0000256" key="1">
    <source>
        <dbReference type="SAM" id="MobiDB-lite"/>
    </source>
</evidence>
<dbReference type="STRING" id="1173061.A0A0J9X5E0"/>
<feature type="region of interest" description="Disordered" evidence="1">
    <location>
        <begin position="446"/>
        <end position="466"/>
    </location>
</feature>
<reference evidence="2" key="1">
    <citation type="submission" date="2014-03" db="EMBL/GenBank/DDBJ databases">
        <authorList>
            <person name="Casaregola S."/>
        </authorList>
    </citation>
    <scope>NUCLEOTIDE SEQUENCE [LARGE SCALE GENOMIC DNA]</scope>
    <source>
        <strain evidence="2">CLIB 918</strain>
    </source>
</reference>
<dbReference type="Pfam" id="PF08578">
    <property type="entry name" value="DUF1765"/>
    <property type="match status" value="1"/>
</dbReference>
<dbReference type="PANTHER" id="PTHR37988">
    <property type="entry name" value="UPF0592 MEMBRANE PROTEIN C7D4.03C"/>
    <property type="match status" value="1"/>
</dbReference>
<keyword evidence="3" id="KW-1185">Reference proteome</keyword>
<name>A0A0J9X5E0_GEOCN</name>
<dbReference type="EMBL" id="CCBN010000003">
    <property type="protein sequence ID" value="CDO52607.1"/>
    <property type="molecule type" value="Genomic_DNA"/>
</dbReference>
<dbReference type="AlphaFoldDB" id="A0A0J9X5E0"/>
<accession>A0A0J9X5E0</accession>
<evidence type="ECO:0008006" key="4">
    <source>
        <dbReference type="Google" id="ProtNLM"/>
    </source>
</evidence>
<gene>
    <name evidence="2" type="ORF">BN980_GECA03s04564g</name>
</gene>
<dbReference type="InterPro" id="IPR013887">
    <property type="entry name" value="UPF0592"/>
</dbReference>
<dbReference type="OrthoDB" id="296767at2759"/>
<feature type="compositionally biased region" description="Low complexity" evidence="1">
    <location>
        <begin position="123"/>
        <end position="135"/>
    </location>
</feature>